<evidence type="ECO:0000256" key="2">
    <source>
        <dbReference type="ARBA" id="ARBA00048655"/>
    </source>
</evidence>
<dbReference type="EMBL" id="JBANMG010000008">
    <property type="protein sequence ID" value="KAK6949864.1"/>
    <property type="molecule type" value="Genomic_DNA"/>
</dbReference>
<comment type="catalytic activity">
    <reaction evidence="2">
        <text>N(6)-D-ribulosyl-L-lysyl-[protein] + ATP = N(6)-(3-O-phospho-D-ribulosyl)-L-lysyl-[protein] + ADP + H(+)</text>
        <dbReference type="Rhea" id="RHEA:48432"/>
        <dbReference type="Rhea" id="RHEA-COMP:12103"/>
        <dbReference type="Rhea" id="RHEA-COMP:12104"/>
        <dbReference type="ChEBI" id="CHEBI:15378"/>
        <dbReference type="ChEBI" id="CHEBI:30616"/>
        <dbReference type="ChEBI" id="CHEBI:90418"/>
        <dbReference type="ChEBI" id="CHEBI:90420"/>
        <dbReference type="ChEBI" id="CHEBI:456216"/>
        <dbReference type="EC" id="2.7.1.172"/>
    </reaction>
    <physiologicalReaction direction="left-to-right" evidence="2">
        <dbReference type="Rhea" id="RHEA:48433"/>
    </physiologicalReaction>
</comment>
<keyword evidence="4" id="KW-1185">Reference proteome</keyword>
<evidence type="ECO:0000256" key="1">
    <source>
        <dbReference type="ARBA" id="ARBA00011961"/>
    </source>
</evidence>
<sequence>MADQETDHARDTMVPIEAIQAVDPEVIAKLPPATRISIIPHGMSLWTRTARLDVEHDDGVYKPYFLKTSSGPLGHAMTQSEFQCMSRIRDIAPDLVPTPIASGSFSSMPGVHFLLCEFRRMTGTVPPPPALAARIADLHRRSGDSGGGAGGTAKFGSDVPTFHGNVRVDHGWSDSWEEYFARTTKALLELEQDAQGPNDEIREMATPFFDKVVPRLLRPLETGGRSIRPSLIHGDLWHGNAETDAETGEPVIFDAASFYAHNECKSAKTLVAATTAAGADELGVWRQPWNEIGKAYRKEYHKHMPKSQPEEDSDDRNALCAVSRVNILDSILYKDDPSYRKMLISGMRELVDKFLGGFEEWNALQQKVA</sequence>
<accession>A0AAX6MBN3</accession>
<dbReference type="AlphaFoldDB" id="A0AAX6MBN3"/>
<gene>
    <name evidence="3" type="ORF">Daesc_008187</name>
</gene>
<dbReference type="GO" id="GO:0102193">
    <property type="term" value="F:protein-ribulosamine 3-kinase activity"/>
    <property type="evidence" value="ECO:0007669"/>
    <property type="project" value="UniProtKB-EC"/>
</dbReference>
<protein>
    <recommendedName>
        <fullName evidence="1">protein-ribulosamine 3-kinase</fullName>
        <ecNumber evidence="1">2.7.1.172</ecNumber>
    </recommendedName>
</protein>
<dbReference type="PANTHER" id="PTHR12149">
    <property type="entry name" value="FRUCTOSAMINE 3 KINASE-RELATED PROTEIN"/>
    <property type="match status" value="1"/>
</dbReference>
<dbReference type="EC" id="2.7.1.172" evidence="1"/>
<name>A0AAX6MBN3_9PEZI</name>
<evidence type="ECO:0000313" key="3">
    <source>
        <dbReference type="EMBL" id="KAK6949864.1"/>
    </source>
</evidence>
<reference evidence="3 4" key="1">
    <citation type="journal article" date="2024" name="Front Chem Biol">
        <title>Unveiling the potential of Daldinia eschscholtzii MFLUCC 19-0629 through bioactivity and bioinformatics studies for enhanced sustainable agriculture production.</title>
        <authorList>
            <person name="Brooks S."/>
            <person name="Weaver J.A."/>
            <person name="Klomchit A."/>
            <person name="Alharthi S.A."/>
            <person name="Onlamun T."/>
            <person name="Nurani R."/>
            <person name="Vong T.K."/>
            <person name="Alberti F."/>
            <person name="Greco C."/>
        </authorList>
    </citation>
    <scope>NUCLEOTIDE SEQUENCE [LARGE SCALE GENOMIC DNA]</scope>
    <source>
        <strain evidence="3">MFLUCC 19-0629</strain>
    </source>
</reference>
<dbReference type="PANTHER" id="PTHR12149:SF8">
    <property type="entry name" value="PROTEIN-RIBULOSAMINE 3-KINASE"/>
    <property type="match status" value="1"/>
</dbReference>
<dbReference type="Pfam" id="PF03881">
    <property type="entry name" value="Fructosamin_kin"/>
    <property type="match status" value="1"/>
</dbReference>
<evidence type="ECO:0000313" key="4">
    <source>
        <dbReference type="Proteomes" id="UP001369815"/>
    </source>
</evidence>
<proteinExistence type="predicted"/>
<dbReference type="Proteomes" id="UP001369815">
    <property type="component" value="Unassembled WGS sequence"/>
</dbReference>
<dbReference type="SUPFAM" id="SSF56112">
    <property type="entry name" value="Protein kinase-like (PK-like)"/>
    <property type="match status" value="1"/>
</dbReference>
<comment type="caution">
    <text evidence="3">The sequence shown here is derived from an EMBL/GenBank/DDBJ whole genome shotgun (WGS) entry which is preliminary data.</text>
</comment>
<organism evidence="3 4">
    <name type="scientific">Daldinia eschscholtzii</name>
    <dbReference type="NCBI Taxonomy" id="292717"/>
    <lineage>
        <taxon>Eukaryota</taxon>
        <taxon>Fungi</taxon>
        <taxon>Dikarya</taxon>
        <taxon>Ascomycota</taxon>
        <taxon>Pezizomycotina</taxon>
        <taxon>Sordariomycetes</taxon>
        <taxon>Xylariomycetidae</taxon>
        <taxon>Xylariales</taxon>
        <taxon>Hypoxylaceae</taxon>
        <taxon>Daldinia</taxon>
    </lineage>
</organism>
<dbReference type="InterPro" id="IPR011009">
    <property type="entry name" value="Kinase-like_dom_sf"/>
</dbReference>
<dbReference type="Gene3D" id="3.90.1200.10">
    <property type="match status" value="1"/>
</dbReference>
<dbReference type="InterPro" id="IPR016477">
    <property type="entry name" value="Fructo-/Ketosamine-3-kinase"/>
</dbReference>